<dbReference type="AlphaFoldDB" id="L0DI21"/>
<proteinExistence type="predicted"/>
<evidence type="ECO:0000313" key="2">
    <source>
        <dbReference type="Proteomes" id="UP000010798"/>
    </source>
</evidence>
<organism evidence="1 2">
    <name type="scientific">Singulisphaera acidiphila (strain ATCC BAA-1392 / DSM 18658 / VKM B-2454 / MOB10)</name>
    <dbReference type="NCBI Taxonomy" id="886293"/>
    <lineage>
        <taxon>Bacteria</taxon>
        <taxon>Pseudomonadati</taxon>
        <taxon>Planctomycetota</taxon>
        <taxon>Planctomycetia</taxon>
        <taxon>Isosphaerales</taxon>
        <taxon>Isosphaeraceae</taxon>
        <taxon>Singulisphaera</taxon>
    </lineage>
</organism>
<dbReference type="HOGENOM" id="CLU_2059854_0_0_0"/>
<dbReference type="EMBL" id="CP003364">
    <property type="protein sequence ID" value="AGA28321.1"/>
    <property type="molecule type" value="Genomic_DNA"/>
</dbReference>
<keyword evidence="2" id="KW-1185">Reference proteome</keyword>
<name>L0DI21_SINAD</name>
<dbReference type="Proteomes" id="UP000010798">
    <property type="component" value="Chromosome"/>
</dbReference>
<accession>L0DI21</accession>
<evidence type="ECO:0000313" key="1">
    <source>
        <dbReference type="EMBL" id="AGA28321.1"/>
    </source>
</evidence>
<dbReference type="STRING" id="886293.Sinac_4107"/>
<protein>
    <submittedName>
        <fullName evidence="1">Uncharacterized protein</fullName>
    </submittedName>
</protein>
<gene>
    <name evidence="1" type="ordered locus">Sinac_4107</name>
</gene>
<sequence>MAVERNLHPVILTRAELPITLMDGTDSKRTPAVDVLRSPAQPVLIACGVSDRRLHPGSAPFRIGSLFDTHAIETAARDRELRDAGRVDQGKFTNLTKELAEKPEEKFKDIQVGKVDVFR</sequence>
<dbReference type="KEGG" id="saci:Sinac_4107"/>
<reference evidence="1 2" key="1">
    <citation type="submission" date="2012-02" db="EMBL/GenBank/DDBJ databases">
        <title>Complete sequence of chromosome of Singulisphaera acidiphila DSM 18658.</title>
        <authorList>
            <consortium name="US DOE Joint Genome Institute (JGI-PGF)"/>
            <person name="Lucas S."/>
            <person name="Copeland A."/>
            <person name="Lapidus A."/>
            <person name="Glavina del Rio T."/>
            <person name="Dalin E."/>
            <person name="Tice H."/>
            <person name="Bruce D."/>
            <person name="Goodwin L."/>
            <person name="Pitluck S."/>
            <person name="Peters L."/>
            <person name="Ovchinnikova G."/>
            <person name="Chertkov O."/>
            <person name="Kyrpides N."/>
            <person name="Mavromatis K."/>
            <person name="Ivanova N."/>
            <person name="Brettin T."/>
            <person name="Detter J.C."/>
            <person name="Han C."/>
            <person name="Larimer F."/>
            <person name="Land M."/>
            <person name="Hauser L."/>
            <person name="Markowitz V."/>
            <person name="Cheng J.-F."/>
            <person name="Hugenholtz P."/>
            <person name="Woyke T."/>
            <person name="Wu D."/>
            <person name="Tindall B."/>
            <person name="Pomrenke H."/>
            <person name="Brambilla E."/>
            <person name="Klenk H.-P."/>
            <person name="Eisen J.A."/>
        </authorList>
    </citation>
    <scope>NUCLEOTIDE SEQUENCE [LARGE SCALE GENOMIC DNA]</scope>
    <source>
        <strain evidence="2">ATCC BAA-1392 / DSM 18658 / VKM B-2454 / MOB10</strain>
    </source>
</reference>